<feature type="chain" id="PRO_5044878877" evidence="2">
    <location>
        <begin position="24"/>
        <end position="468"/>
    </location>
</feature>
<accession>A0ABC8T2X2</accession>
<dbReference type="InterPro" id="IPR058580">
    <property type="entry name" value="DUF2828"/>
</dbReference>
<comment type="caution">
    <text evidence="5">The sequence shown here is derived from an EMBL/GenBank/DDBJ whole genome shotgun (WGS) entry which is preliminary data.</text>
</comment>
<feature type="compositionally biased region" description="Basic and acidic residues" evidence="1">
    <location>
        <begin position="24"/>
        <end position="35"/>
    </location>
</feature>
<evidence type="ECO:0000256" key="1">
    <source>
        <dbReference type="SAM" id="MobiDB-lite"/>
    </source>
</evidence>
<feature type="compositionally biased region" description="Pro residues" evidence="1">
    <location>
        <begin position="137"/>
        <end position="146"/>
    </location>
</feature>
<feature type="region of interest" description="Disordered" evidence="1">
    <location>
        <begin position="22"/>
        <end position="98"/>
    </location>
</feature>
<dbReference type="EMBL" id="CAUOFW020003861">
    <property type="protein sequence ID" value="CAK9162450.1"/>
    <property type="molecule type" value="Genomic_DNA"/>
</dbReference>
<dbReference type="PANTHER" id="PTHR31373">
    <property type="entry name" value="OS06G0652100 PROTEIN"/>
    <property type="match status" value="1"/>
</dbReference>
<dbReference type="InterPro" id="IPR056690">
    <property type="entry name" value="DUF7788"/>
</dbReference>
<dbReference type="PANTHER" id="PTHR31373:SF27">
    <property type="entry name" value="TROVE DOMAIN-CONTAINING PROTEIN"/>
    <property type="match status" value="1"/>
</dbReference>
<dbReference type="AlphaFoldDB" id="A0ABC8T2X2"/>
<feature type="compositionally biased region" description="Pro residues" evidence="1">
    <location>
        <begin position="36"/>
        <end position="68"/>
    </location>
</feature>
<dbReference type="Proteomes" id="UP001642360">
    <property type="component" value="Unassembled WGS sequence"/>
</dbReference>
<dbReference type="InterPro" id="IPR011205">
    <property type="entry name" value="UCP015417_vWA"/>
</dbReference>
<gene>
    <name evidence="5" type="ORF">ILEXP_LOCUS31318</name>
</gene>
<feature type="domain" description="DUF7788" evidence="4">
    <location>
        <begin position="431"/>
        <end position="468"/>
    </location>
</feature>
<feature type="domain" description="DUF2828" evidence="3">
    <location>
        <begin position="288"/>
        <end position="374"/>
    </location>
</feature>
<evidence type="ECO:0000313" key="5">
    <source>
        <dbReference type="EMBL" id="CAK9162450.1"/>
    </source>
</evidence>
<evidence type="ECO:0000259" key="3">
    <source>
        <dbReference type="Pfam" id="PF11443"/>
    </source>
</evidence>
<feature type="domain" description="DUF2828" evidence="3">
    <location>
        <begin position="181"/>
        <end position="282"/>
    </location>
</feature>
<evidence type="ECO:0000259" key="4">
    <source>
        <dbReference type="Pfam" id="PF25043"/>
    </source>
</evidence>
<proteinExistence type="predicted"/>
<evidence type="ECO:0000313" key="6">
    <source>
        <dbReference type="Proteomes" id="UP001642360"/>
    </source>
</evidence>
<dbReference type="Pfam" id="PF25043">
    <property type="entry name" value="DUF7788"/>
    <property type="match status" value="1"/>
</dbReference>
<feature type="signal peptide" evidence="2">
    <location>
        <begin position="1"/>
        <end position="23"/>
    </location>
</feature>
<dbReference type="Pfam" id="PF11443">
    <property type="entry name" value="DUF2828"/>
    <property type="match status" value="2"/>
</dbReference>
<feature type="region of interest" description="Disordered" evidence="1">
    <location>
        <begin position="119"/>
        <end position="146"/>
    </location>
</feature>
<feature type="compositionally biased region" description="Basic residues" evidence="1">
    <location>
        <begin position="126"/>
        <end position="136"/>
    </location>
</feature>
<sequence length="468" mass="52945">MSLPYSLLFLLGVVILTATPSLAEHPKPPTYEHKPPIPLPYKKPPPKYTPPKPFFRPPPVGNLPPFKKPPPEHQPPKPVFKPPPFGKHPPFKKSPPVHLPPKPVFKPLTVVKFPPNYKSPTPFKKPPPKPFHKPPPVKKPPSEYKPPTLPPIIVRPPPIKPPVLPPVVVRPPPTKKPFPPHVPKTPSEDLTERLLFSWKHNQLTTLKLICNLRGVRGTGKSDKKNFYTAALWLHKHHPKTLACNLDIFADFGYFKDLPEILYRILEGPDVWAAAKREWHSKKNDFNHFCQSSKSDIQCLNSDEFKNISLAAKWCPSIDSSVDKICENIARRLFSLEDYIEYEDIEEAHYAYRVRDRLRKEVLVPLHKVLELLERFKEYHENVKLGKATIAAGALLPHEIIVSLKDGDGGQVAELQWARLVDDLKKKGISTNCIAVCDVSSSMNGIPMEVCVALGLLISELSEDPWKGK</sequence>
<keyword evidence="2" id="KW-0732">Signal</keyword>
<organism evidence="5 6">
    <name type="scientific">Ilex paraguariensis</name>
    <name type="common">yerba mate</name>
    <dbReference type="NCBI Taxonomy" id="185542"/>
    <lineage>
        <taxon>Eukaryota</taxon>
        <taxon>Viridiplantae</taxon>
        <taxon>Streptophyta</taxon>
        <taxon>Embryophyta</taxon>
        <taxon>Tracheophyta</taxon>
        <taxon>Spermatophyta</taxon>
        <taxon>Magnoliopsida</taxon>
        <taxon>eudicotyledons</taxon>
        <taxon>Gunneridae</taxon>
        <taxon>Pentapetalae</taxon>
        <taxon>asterids</taxon>
        <taxon>campanulids</taxon>
        <taxon>Aquifoliales</taxon>
        <taxon>Aquifoliaceae</taxon>
        <taxon>Ilex</taxon>
    </lineage>
</organism>
<keyword evidence="6" id="KW-1185">Reference proteome</keyword>
<feature type="compositionally biased region" description="Pro residues" evidence="1">
    <location>
        <begin position="76"/>
        <end position="87"/>
    </location>
</feature>
<protein>
    <submittedName>
        <fullName evidence="5">Uncharacterized protein</fullName>
    </submittedName>
</protein>
<reference evidence="5 6" key="1">
    <citation type="submission" date="2024-02" db="EMBL/GenBank/DDBJ databases">
        <authorList>
            <person name="Vignale AGUSTIN F."/>
            <person name="Sosa J E."/>
            <person name="Modenutti C."/>
        </authorList>
    </citation>
    <scope>NUCLEOTIDE SEQUENCE [LARGE SCALE GENOMIC DNA]</scope>
</reference>
<name>A0ABC8T2X2_9AQUA</name>
<evidence type="ECO:0000256" key="2">
    <source>
        <dbReference type="SAM" id="SignalP"/>
    </source>
</evidence>